<sequence length="71" mass="7796">MTVGVRHASSNPDAATSFSLDGANYRAALTPGAAGTSLKVPNTSPVFEVEVRFLWTRRNYFRILPSRGRQK</sequence>
<gene>
    <name evidence="1" type="ORF">ColLi_11434</name>
</gene>
<reference evidence="1 2" key="1">
    <citation type="submission" date="2021-07" db="EMBL/GenBank/DDBJ databases">
        <title>Genome data of Colletotrichum spaethianum.</title>
        <authorList>
            <person name="Utami Y.D."/>
            <person name="Hiruma K."/>
        </authorList>
    </citation>
    <scope>NUCLEOTIDE SEQUENCE [LARGE SCALE GENOMIC DNA]</scope>
    <source>
        <strain evidence="1 2">MAFF 242679</strain>
    </source>
</reference>
<evidence type="ECO:0000313" key="1">
    <source>
        <dbReference type="EMBL" id="GJC88596.1"/>
    </source>
</evidence>
<dbReference type="Proteomes" id="UP001055172">
    <property type="component" value="Unassembled WGS sequence"/>
</dbReference>
<accession>A0AA37GY85</accession>
<organism evidence="1 2">
    <name type="scientific">Colletotrichum liriopes</name>
    <dbReference type="NCBI Taxonomy" id="708192"/>
    <lineage>
        <taxon>Eukaryota</taxon>
        <taxon>Fungi</taxon>
        <taxon>Dikarya</taxon>
        <taxon>Ascomycota</taxon>
        <taxon>Pezizomycotina</taxon>
        <taxon>Sordariomycetes</taxon>
        <taxon>Hypocreomycetidae</taxon>
        <taxon>Glomerellales</taxon>
        <taxon>Glomerellaceae</taxon>
        <taxon>Colletotrichum</taxon>
        <taxon>Colletotrichum spaethianum species complex</taxon>
    </lineage>
</organism>
<protein>
    <submittedName>
        <fullName evidence="1">Uncharacterized protein</fullName>
    </submittedName>
</protein>
<proteinExistence type="predicted"/>
<keyword evidence="2" id="KW-1185">Reference proteome</keyword>
<dbReference type="EMBL" id="BPPX01000034">
    <property type="protein sequence ID" value="GJC88596.1"/>
    <property type="molecule type" value="Genomic_DNA"/>
</dbReference>
<name>A0AA37GY85_9PEZI</name>
<evidence type="ECO:0000313" key="2">
    <source>
        <dbReference type="Proteomes" id="UP001055172"/>
    </source>
</evidence>
<dbReference type="AlphaFoldDB" id="A0AA37GY85"/>
<comment type="caution">
    <text evidence="1">The sequence shown here is derived from an EMBL/GenBank/DDBJ whole genome shotgun (WGS) entry which is preliminary data.</text>
</comment>